<evidence type="ECO:0000259" key="8">
    <source>
        <dbReference type="Pfam" id="PF13632"/>
    </source>
</evidence>
<dbReference type="Proteomes" id="UP000028045">
    <property type="component" value="Unassembled WGS sequence"/>
</dbReference>
<feature type="transmembrane region" description="Helical" evidence="7">
    <location>
        <begin position="536"/>
        <end position="559"/>
    </location>
</feature>
<evidence type="ECO:0000256" key="6">
    <source>
        <dbReference type="ARBA" id="ARBA00023136"/>
    </source>
</evidence>
<comment type="similarity">
    <text evidence="2">Belongs to the NodC/HAS family.</text>
</comment>
<dbReference type="Pfam" id="PF13632">
    <property type="entry name" value="Glyco_trans_2_3"/>
    <property type="match status" value="1"/>
</dbReference>
<evidence type="ECO:0000256" key="2">
    <source>
        <dbReference type="ARBA" id="ARBA00006782"/>
    </source>
</evidence>
<keyword evidence="3" id="KW-1003">Cell membrane</keyword>
<keyword evidence="5" id="KW-0808">Transferase</keyword>
<evidence type="ECO:0000256" key="3">
    <source>
        <dbReference type="ARBA" id="ARBA00022475"/>
    </source>
</evidence>
<evidence type="ECO:0000313" key="10">
    <source>
        <dbReference type="Proteomes" id="UP000028045"/>
    </source>
</evidence>
<keyword evidence="10" id="KW-1185">Reference proteome</keyword>
<feature type="transmembrane region" description="Helical" evidence="7">
    <location>
        <begin position="426"/>
        <end position="449"/>
    </location>
</feature>
<feature type="transmembrane region" description="Helical" evidence="7">
    <location>
        <begin position="566"/>
        <end position="585"/>
    </location>
</feature>
<comment type="subcellular location">
    <subcellularLocation>
        <location evidence="1">Cell membrane</location>
    </subcellularLocation>
</comment>
<feature type="domain" description="Glycosyltransferase 2-like" evidence="8">
    <location>
        <begin position="263"/>
        <end position="487"/>
    </location>
</feature>
<dbReference type="AlphaFoldDB" id="A0A084B2J1"/>
<keyword evidence="7" id="KW-0812">Transmembrane</keyword>
<dbReference type="HOGENOM" id="CLU_024200_0_0_1"/>
<dbReference type="EMBL" id="KL648196">
    <property type="protein sequence ID" value="KEY71770.1"/>
    <property type="molecule type" value="Genomic_DNA"/>
</dbReference>
<keyword evidence="6 7" id="KW-0472">Membrane</keyword>
<evidence type="ECO:0000256" key="7">
    <source>
        <dbReference type="SAM" id="Phobius"/>
    </source>
</evidence>
<dbReference type="GO" id="GO:0050501">
    <property type="term" value="F:hyaluronan synthase activity"/>
    <property type="evidence" value="ECO:0007669"/>
    <property type="project" value="TreeGrafter"/>
</dbReference>
<dbReference type="GO" id="GO:0085029">
    <property type="term" value="P:extracellular matrix assembly"/>
    <property type="evidence" value="ECO:0007669"/>
    <property type="project" value="TreeGrafter"/>
</dbReference>
<feature type="transmembrane region" description="Helical" evidence="7">
    <location>
        <begin position="238"/>
        <end position="260"/>
    </location>
</feature>
<dbReference type="Gene3D" id="3.90.550.10">
    <property type="entry name" value="Spore Coat Polysaccharide Biosynthesis Protein SpsA, Chain A"/>
    <property type="match status" value="1"/>
</dbReference>
<protein>
    <recommendedName>
        <fullName evidence="8">Glycosyltransferase 2-like domain-containing protein</fullName>
    </recommendedName>
</protein>
<organism evidence="9 10">
    <name type="scientific">Stachybotrys chartarum (strain CBS 109288 / IBT 7711)</name>
    <name type="common">Toxic black mold</name>
    <name type="synonym">Stilbospora chartarum</name>
    <dbReference type="NCBI Taxonomy" id="1280523"/>
    <lineage>
        <taxon>Eukaryota</taxon>
        <taxon>Fungi</taxon>
        <taxon>Dikarya</taxon>
        <taxon>Ascomycota</taxon>
        <taxon>Pezizomycotina</taxon>
        <taxon>Sordariomycetes</taxon>
        <taxon>Hypocreomycetidae</taxon>
        <taxon>Hypocreales</taxon>
        <taxon>Stachybotryaceae</taxon>
        <taxon>Stachybotrys</taxon>
    </lineage>
</organism>
<gene>
    <name evidence="9" type="ORF">S7711_06525</name>
</gene>
<keyword evidence="7" id="KW-1133">Transmembrane helix</keyword>
<dbReference type="PANTHER" id="PTHR22913">
    <property type="entry name" value="HYALURONAN SYNTHASE"/>
    <property type="match status" value="1"/>
</dbReference>
<keyword evidence="4" id="KW-0328">Glycosyltransferase</keyword>
<dbReference type="OrthoDB" id="9876900at2759"/>
<evidence type="ECO:0000256" key="1">
    <source>
        <dbReference type="ARBA" id="ARBA00004236"/>
    </source>
</evidence>
<evidence type="ECO:0000313" key="9">
    <source>
        <dbReference type="EMBL" id="KEY71770.1"/>
    </source>
</evidence>
<dbReference type="InterPro" id="IPR029044">
    <property type="entry name" value="Nucleotide-diphossugar_trans"/>
</dbReference>
<sequence length="597" mass="66697">MERIDDEHRGFAVASPPHVSILRKAFNILGCIVALPLYWMMTVSSPCPVTLDTIVTVLLAELNRFLNEGRRMKFYEQESRVRDKADPEKSGLDARTATPKLQCMAAVVGWREEPGLFTRALESYRAAKGCRFVLVGIDGDEAPDEDMVRVFHKVYPEHSVVLHLTQPMGEVAQRVRSKVVAMREEHGRQVDDKECDAIALQHCIQLARTILEQQKIIFGGADGIRHLCIRQPHMHKKAIMFTSFVFSIVIADILGIEFLWSSDSDTLVLPDSLERTVDSIAADPRIGGASSGLIIHNQDESAITQLAATVYWGELYLTRSTPAPTATSDCQSGPSSVFRLAALPPVLVPWYTQKLFGKRMIINEDRHLTTNLLSRGWGVVYASDVLAATDTPTTLARWLKQQVRWGRATHAESLLQPKVYLMSHPLLFWGMAKREVGPVIGAIAIFYYFLTAKQLVAVSVSDLALRVLITAVYNMLRNPHRLSNESLRWVLPGIVFYYVPLPAVHVWSMMTMTADGWGTTMRSSGEMVKKDSVLTAWWETGFFVVWMGIVAGASARFCAGQLDLDWSYAMTLVILSTLGAAAWAWRATIYKISEPQA</sequence>
<proteinExistence type="inferred from homology"/>
<evidence type="ECO:0000256" key="5">
    <source>
        <dbReference type="ARBA" id="ARBA00022679"/>
    </source>
</evidence>
<evidence type="ECO:0000256" key="4">
    <source>
        <dbReference type="ARBA" id="ARBA00022676"/>
    </source>
</evidence>
<feature type="transmembrane region" description="Helical" evidence="7">
    <location>
        <begin position="488"/>
        <end position="507"/>
    </location>
</feature>
<dbReference type="InterPro" id="IPR001173">
    <property type="entry name" value="Glyco_trans_2-like"/>
</dbReference>
<reference evidence="9 10" key="1">
    <citation type="journal article" date="2014" name="BMC Genomics">
        <title>Comparative genome sequencing reveals chemotype-specific gene clusters in the toxigenic black mold Stachybotrys.</title>
        <authorList>
            <person name="Semeiks J."/>
            <person name="Borek D."/>
            <person name="Otwinowski Z."/>
            <person name="Grishin N.V."/>
        </authorList>
    </citation>
    <scope>NUCLEOTIDE SEQUENCE [LARGE SCALE GENOMIC DNA]</scope>
    <source>
        <strain evidence="10">CBS 109288 / IBT 7711</strain>
    </source>
</reference>
<accession>A0A084B2J1</accession>
<dbReference type="GO" id="GO:0030213">
    <property type="term" value="P:hyaluronan biosynthetic process"/>
    <property type="evidence" value="ECO:0007669"/>
    <property type="project" value="TreeGrafter"/>
</dbReference>
<dbReference type="PANTHER" id="PTHR22913:SF12">
    <property type="entry name" value="MANNURONAN SYNTHASE"/>
    <property type="match status" value="1"/>
</dbReference>
<dbReference type="GO" id="GO:0005886">
    <property type="term" value="C:plasma membrane"/>
    <property type="evidence" value="ECO:0007669"/>
    <property type="project" value="UniProtKB-SubCell"/>
</dbReference>
<name>A0A084B2J1_STACB</name>
<dbReference type="SUPFAM" id="SSF53448">
    <property type="entry name" value="Nucleotide-diphospho-sugar transferases"/>
    <property type="match status" value="1"/>
</dbReference>